<evidence type="ECO:0000256" key="1">
    <source>
        <dbReference type="ARBA" id="ARBA00022737"/>
    </source>
</evidence>
<feature type="domain" description="Nephrocystin 3-like N-terminal" evidence="2">
    <location>
        <begin position="120"/>
        <end position="270"/>
    </location>
</feature>
<gene>
    <name evidence="3" type="ORF">E0Z10_g4063</name>
</gene>
<dbReference type="Pfam" id="PF24883">
    <property type="entry name" value="NPHP3_N"/>
    <property type="match status" value="1"/>
</dbReference>
<dbReference type="STRING" id="37992.A0A4Z0Z005"/>
<sequence length="1334" mass="152172">MEVIGLVAAIPGLIQITKKTISVIRGFIDQNSFVKQMTELLDQLELIENILQDILSRLKSKAIRHSDIDRLNTTARGLKGELIALSDLFQPLAASPGRKAKVLNRARLLICGLEGKIKKYHERLGSAKSSLMLVIAAQNEAINEVLAASIVQKLKSQANFAVGFSFWAGSHNQQKLLAFLRTFLWYMIQQIPDDNLAQVSAPLLESLPLTEKALGEVISIAIKTIKSPVYCVIDGIDESVDDWTRPDAGGLRLVLDLTKAYANLRVVLLGRDASMRSAASLTPRRIEVTEELVRPDINQLILYHLDSSLKIQDAATRQLVQETLQETSRVMFLWVTLIFGELKRCQLPNEIVHTLHQVPRNLDREYYRLFFRFQDRLGGTRHTPSLSMERAKCLLSWIIASPEPLTYEELRCAFAISQCPDKGYEQYMISEDGIMDTCGDFIRVSDGRYHMIHASIVEFLTRPIELWQYEDETIDYFRIDVPQGQSLMCLQSINYFQRTDLGYPLTDASVAMSHVNLPIFSCALKFALIYLTGAYASEHLKEVCKYVEDFMKTSQFCSLIECGFLILQHESATSLGPHVEIMKSISWMAMNESFDQLPITQSLLETTFKEELARREKVFGLDDDRFRTWKSFIDILTLEDSQITVSAAHNVEGNVRLKDIETVFGNDVDRPRQTMNLKARRAAEHTAILKIGDMVAAKAPVLQALTRSVPRFTSIIPELLPIPFLILLAIRETNNTRKEHYWSTALKRLTGSNNFFEALCAFQLGHCRYWEDRRDETVEGLLNRCRQIAMNLPSSLHVDLLLCSTLGRLTLLLVWRDHFLKAQEIVSELQQRLSNGPTKGSVSTPLKRNLYRLLFWDDWQATLLANIAEFHTLWERGDAYYATALSIVDSNIQLYKNPGHRRVNASITAHSAKALALSRQWQKDGSKIPSELARECEAACRVVLQLAKFPNSVKYIDEQWWVLEVLCCLLYKQRRYREARELISRIPADLPPTKCTYDVICVAATAACLADLETAKAFLERASLEIQGQQVSLLRSESKHVTKLIAALIKVRPTIQLWLLVLLCCQQLESQKNSKALHERDFWYEYARSADEDFNDCFQELWDIFYIRYLALTNYDDDHAQNMMIRVRGYEYAEDTSEYTEDASEYAEDASEGEEFALGCEIFAFDYAREQKYEAAAIVSRYLISYALQRNTTDSFQWSLYYAALSLHFAFRGEEALALCRSMLLWTEKCSSCEYKWWGYLNVGIACFMIGDDHERNRNPLSAEFFKLAVILRWLSESRFELEELGVAIDSLEPIDSPKANPNIRAFGSIELPASAKSVLTGPQTALRTACYTF</sequence>
<dbReference type="PANTHER" id="PTHR10039:SF14">
    <property type="entry name" value="NACHT DOMAIN-CONTAINING PROTEIN"/>
    <property type="match status" value="1"/>
</dbReference>
<accession>A0A4Z0Z005</accession>
<proteinExistence type="predicted"/>
<dbReference type="PANTHER" id="PTHR10039">
    <property type="entry name" value="AMELOGENIN"/>
    <property type="match status" value="1"/>
</dbReference>
<dbReference type="Proteomes" id="UP000297716">
    <property type="component" value="Unassembled WGS sequence"/>
</dbReference>
<reference evidence="3 4" key="1">
    <citation type="submission" date="2019-03" db="EMBL/GenBank/DDBJ databases">
        <title>Draft genome sequence of Xylaria hypoxylon DSM 108379, a ubiquitous saprotrophic-parasitic fungi on hardwood.</title>
        <authorList>
            <person name="Buettner E."/>
            <person name="Leonhardt S."/>
            <person name="Gebauer A.M."/>
            <person name="Liers C."/>
            <person name="Hofrichter M."/>
            <person name="Kellner H."/>
        </authorList>
    </citation>
    <scope>NUCLEOTIDE SEQUENCE [LARGE SCALE GENOMIC DNA]</scope>
    <source>
        <strain evidence="3 4">DSM 108379</strain>
    </source>
</reference>
<dbReference type="EMBL" id="SKBN01000061">
    <property type="protein sequence ID" value="TGJ84715.1"/>
    <property type="molecule type" value="Genomic_DNA"/>
</dbReference>
<dbReference type="OrthoDB" id="1658288at2759"/>
<keyword evidence="4" id="KW-1185">Reference proteome</keyword>
<organism evidence="3 4">
    <name type="scientific">Xylaria hypoxylon</name>
    <dbReference type="NCBI Taxonomy" id="37992"/>
    <lineage>
        <taxon>Eukaryota</taxon>
        <taxon>Fungi</taxon>
        <taxon>Dikarya</taxon>
        <taxon>Ascomycota</taxon>
        <taxon>Pezizomycotina</taxon>
        <taxon>Sordariomycetes</taxon>
        <taxon>Xylariomycetidae</taxon>
        <taxon>Xylariales</taxon>
        <taxon>Xylariaceae</taxon>
        <taxon>Xylaria</taxon>
    </lineage>
</organism>
<evidence type="ECO:0000313" key="4">
    <source>
        <dbReference type="Proteomes" id="UP000297716"/>
    </source>
</evidence>
<dbReference type="InterPro" id="IPR056884">
    <property type="entry name" value="NPHP3-like_N"/>
</dbReference>
<keyword evidence="1" id="KW-0677">Repeat</keyword>
<comment type="caution">
    <text evidence="3">The sequence shown here is derived from an EMBL/GenBank/DDBJ whole genome shotgun (WGS) entry which is preliminary data.</text>
</comment>
<evidence type="ECO:0000259" key="2">
    <source>
        <dbReference type="Pfam" id="PF24883"/>
    </source>
</evidence>
<name>A0A4Z0Z005_9PEZI</name>
<protein>
    <recommendedName>
        <fullName evidence="2">Nephrocystin 3-like N-terminal domain-containing protein</fullName>
    </recommendedName>
</protein>
<evidence type="ECO:0000313" key="3">
    <source>
        <dbReference type="EMBL" id="TGJ84715.1"/>
    </source>
</evidence>